<evidence type="ECO:0000256" key="1">
    <source>
        <dbReference type="ARBA" id="ARBA00022737"/>
    </source>
</evidence>
<evidence type="ECO:0000256" key="2">
    <source>
        <dbReference type="ARBA" id="ARBA00023043"/>
    </source>
</evidence>
<dbReference type="Pfam" id="PF12796">
    <property type="entry name" value="Ank_2"/>
    <property type="match status" value="1"/>
</dbReference>
<evidence type="ECO:0000313" key="5">
    <source>
        <dbReference type="EMBL" id="CAG5108454.1"/>
    </source>
</evidence>
<feature type="region of interest" description="Disordered" evidence="4">
    <location>
        <begin position="21"/>
        <end position="48"/>
    </location>
</feature>
<sequence>MSSDEENDQIQDLEAIRDKILSSSQGERMQVSAWDDDNTGVETQRNPEDPEARAILKAAENGNIERVTILLDKNPELVYATDKDGYTPLHRACYANQTKIIEVLLKRGAKIDAKTIDGWEPLHSACHWNNVESITLLVANGANVNALSNGNQTPLHLVCASSHNSPALQLLLLHPDTNPELVNSSGDTAQMVATRTGKYYPMFEIIEPCLRKI</sequence>
<accession>A0A8J2HQY8</accession>
<dbReference type="PANTHER" id="PTHR24198">
    <property type="entry name" value="ANKYRIN REPEAT AND PROTEIN KINASE DOMAIN-CONTAINING PROTEIN"/>
    <property type="match status" value="1"/>
</dbReference>
<dbReference type="EMBL" id="CAJNRD030001124">
    <property type="protein sequence ID" value="CAG5108454.1"/>
    <property type="molecule type" value="Genomic_DNA"/>
</dbReference>
<dbReference type="PROSITE" id="PS50088">
    <property type="entry name" value="ANK_REPEAT"/>
    <property type="match status" value="2"/>
</dbReference>
<dbReference type="InterPro" id="IPR002110">
    <property type="entry name" value="Ankyrin_rpt"/>
</dbReference>
<name>A0A8J2HQY8_COTCN</name>
<dbReference type="InterPro" id="IPR036770">
    <property type="entry name" value="Ankyrin_rpt-contain_sf"/>
</dbReference>
<dbReference type="Proteomes" id="UP000786811">
    <property type="component" value="Unassembled WGS sequence"/>
</dbReference>
<feature type="repeat" description="ANK" evidence="3">
    <location>
        <begin position="84"/>
        <end position="116"/>
    </location>
</feature>
<gene>
    <name evidence="5" type="ORF">HICCMSTLAB_LOCUS13245</name>
</gene>
<dbReference type="PROSITE" id="PS50297">
    <property type="entry name" value="ANK_REP_REGION"/>
    <property type="match status" value="2"/>
</dbReference>
<dbReference type="SUPFAM" id="SSF48403">
    <property type="entry name" value="Ankyrin repeat"/>
    <property type="match status" value="1"/>
</dbReference>
<keyword evidence="2 3" id="KW-0040">ANK repeat</keyword>
<evidence type="ECO:0000256" key="3">
    <source>
        <dbReference type="PROSITE-ProRule" id="PRU00023"/>
    </source>
</evidence>
<keyword evidence="1" id="KW-0677">Repeat</keyword>
<dbReference type="AlphaFoldDB" id="A0A8J2HQY8"/>
<organism evidence="5 6">
    <name type="scientific">Cotesia congregata</name>
    <name type="common">Parasitoid wasp</name>
    <name type="synonym">Apanteles congregatus</name>
    <dbReference type="NCBI Taxonomy" id="51543"/>
    <lineage>
        <taxon>Eukaryota</taxon>
        <taxon>Metazoa</taxon>
        <taxon>Ecdysozoa</taxon>
        <taxon>Arthropoda</taxon>
        <taxon>Hexapoda</taxon>
        <taxon>Insecta</taxon>
        <taxon>Pterygota</taxon>
        <taxon>Neoptera</taxon>
        <taxon>Endopterygota</taxon>
        <taxon>Hymenoptera</taxon>
        <taxon>Apocrita</taxon>
        <taxon>Ichneumonoidea</taxon>
        <taxon>Braconidae</taxon>
        <taxon>Microgastrinae</taxon>
        <taxon>Cotesia</taxon>
    </lineage>
</organism>
<comment type="caution">
    <text evidence="5">The sequence shown here is derived from an EMBL/GenBank/DDBJ whole genome shotgun (WGS) entry which is preliminary data.</text>
</comment>
<dbReference type="OrthoDB" id="19174at2759"/>
<dbReference type="SMART" id="SM00248">
    <property type="entry name" value="ANK"/>
    <property type="match status" value="4"/>
</dbReference>
<protein>
    <submittedName>
        <fullName evidence="5">Similar to Ankrd49: Ankyrin repeat domain-containing protein 49 (Mus musculus)</fullName>
    </submittedName>
</protein>
<evidence type="ECO:0000256" key="4">
    <source>
        <dbReference type="SAM" id="MobiDB-lite"/>
    </source>
</evidence>
<dbReference type="Gene3D" id="1.25.40.20">
    <property type="entry name" value="Ankyrin repeat-containing domain"/>
    <property type="match status" value="1"/>
</dbReference>
<dbReference type="PRINTS" id="PR01415">
    <property type="entry name" value="ANKYRIN"/>
</dbReference>
<feature type="repeat" description="ANK" evidence="3">
    <location>
        <begin position="117"/>
        <end position="149"/>
    </location>
</feature>
<proteinExistence type="predicted"/>
<reference evidence="5" key="1">
    <citation type="submission" date="2021-04" db="EMBL/GenBank/DDBJ databases">
        <authorList>
            <person name="Chebbi M.A.C M."/>
        </authorList>
    </citation>
    <scope>NUCLEOTIDE SEQUENCE</scope>
</reference>
<dbReference type="PANTHER" id="PTHR24198:SF165">
    <property type="entry name" value="ANKYRIN REPEAT-CONTAINING PROTEIN-RELATED"/>
    <property type="match status" value="1"/>
</dbReference>
<evidence type="ECO:0000313" key="6">
    <source>
        <dbReference type="Proteomes" id="UP000786811"/>
    </source>
</evidence>
<keyword evidence="6" id="KW-1185">Reference proteome</keyword>